<dbReference type="KEGG" id="pmm:PMM2008"/>
<proteinExistence type="predicted"/>
<organism evidence="1 2">
    <name type="scientific">Prochlorococcus marinus subsp. pastoris (strain CCMP1986 / NIES-2087 / MED4)</name>
    <dbReference type="NCBI Taxonomy" id="59919"/>
    <lineage>
        <taxon>Bacteria</taxon>
        <taxon>Bacillati</taxon>
        <taxon>Cyanobacteriota</taxon>
        <taxon>Cyanophyceae</taxon>
        <taxon>Synechococcales</taxon>
        <taxon>Prochlorococcaceae</taxon>
        <taxon>Prochlorococcus</taxon>
    </lineage>
</organism>
<name>A8WIM4_PROMP</name>
<dbReference type="EMBL" id="BX548174">
    <property type="protein sequence ID" value="CAP16513.1"/>
    <property type="molecule type" value="Genomic_DNA"/>
</dbReference>
<evidence type="ECO:0000313" key="2">
    <source>
        <dbReference type="Proteomes" id="UP000001026"/>
    </source>
</evidence>
<dbReference type="HOGENOM" id="CLU_195296_0_0_3"/>
<dbReference type="OrthoDB" id="541348at2"/>
<accession>A8WIM4</accession>
<dbReference type="RefSeq" id="WP_036930656.1">
    <property type="nucleotide sequence ID" value="NC_005072.1"/>
</dbReference>
<sequence length="66" mass="7833">MTYFAEPNYIAYDRWFDSNINPVDLIDNSDEKEFSNFVNEKFNDISSLNIFIGASQHKQINIFPFF</sequence>
<dbReference type="Proteomes" id="UP000001026">
    <property type="component" value="Chromosome"/>
</dbReference>
<evidence type="ECO:0000313" key="1">
    <source>
        <dbReference type="EMBL" id="CAP16513.1"/>
    </source>
</evidence>
<protein>
    <submittedName>
        <fullName evidence="1">Uncharacterized protein</fullName>
    </submittedName>
</protein>
<dbReference type="AlphaFoldDB" id="A8WIM4"/>
<gene>
    <name evidence="1" type="ordered locus">PMM2008</name>
</gene>
<reference evidence="1 2" key="1">
    <citation type="journal article" date="2003" name="Nature">
        <title>Genome divergence in two Prochlorococcus ecotypes reflects oceanic niche differentiation.</title>
        <authorList>
            <person name="Rocap G."/>
            <person name="Larimer F.W."/>
            <person name="Lamerdin J.E."/>
            <person name="Malfatti S."/>
            <person name="Chain P."/>
            <person name="Ahlgren N.A."/>
            <person name="Arellano A."/>
            <person name="Coleman M."/>
            <person name="Hauser L."/>
            <person name="Hess W.R."/>
            <person name="Johnson Z.I."/>
            <person name="Land M.L."/>
            <person name="Lindell D."/>
            <person name="Post A.F."/>
            <person name="Regala W."/>
            <person name="Shah M."/>
            <person name="Shaw S.L."/>
            <person name="Steglich C."/>
            <person name="Sullivan M.B."/>
            <person name="Ting C.S."/>
            <person name="Tolonen A."/>
            <person name="Webb E.A."/>
            <person name="Zinser E.R."/>
            <person name="Chisholm S.W."/>
        </authorList>
    </citation>
    <scope>NUCLEOTIDE SEQUENCE [LARGE SCALE GENOMIC DNA]</scope>
    <source>
        <strain evidence="2">CCMP1986 / NIES-2087 / MED4</strain>
    </source>
</reference>